<comment type="similarity">
    <text evidence="8">Belongs to the uracil-DNA glycosylase (UDG) superfamily. Type 5 (UDGb) family.</text>
</comment>
<evidence type="ECO:0000256" key="5">
    <source>
        <dbReference type="ARBA" id="ARBA00023004"/>
    </source>
</evidence>
<dbReference type="AlphaFoldDB" id="A0A1H1DK90"/>
<evidence type="ECO:0000256" key="8">
    <source>
        <dbReference type="ARBA" id="ARBA00023779"/>
    </source>
</evidence>
<name>A0A1H1DK90_9ACTN</name>
<evidence type="ECO:0000256" key="7">
    <source>
        <dbReference type="ARBA" id="ARBA00023204"/>
    </source>
</evidence>
<organism evidence="11 12">
    <name type="scientific">Tsukamurella pulmonis</name>
    <dbReference type="NCBI Taxonomy" id="47312"/>
    <lineage>
        <taxon>Bacteria</taxon>
        <taxon>Bacillati</taxon>
        <taxon>Actinomycetota</taxon>
        <taxon>Actinomycetes</taxon>
        <taxon>Mycobacteriales</taxon>
        <taxon>Tsukamurellaceae</taxon>
        <taxon>Tsukamurella</taxon>
    </lineage>
</organism>
<evidence type="ECO:0000256" key="2">
    <source>
        <dbReference type="ARBA" id="ARBA00022723"/>
    </source>
</evidence>
<evidence type="ECO:0000313" key="11">
    <source>
        <dbReference type="EMBL" id="SDQ76659.1"/>
    </source>
</evidence>
<evidence type="ECO:0000256" key="3">
    <source>
        <dbReference type="ARBA" id="ARBA00022763"/>
    </source>
</evidence>
<keyword evidence="7" id="KW-0234">DNA repair</keyword>
<proteinExistence type="inferred from homology"/>
<evidence type="ECO:0000313" key="12">
    <source>
        <dbReference type="Proteomes" id="UP000183053"/>
    </source>
</evidence>
<keyword evidence="2" id="KW-0479">Metal-binding</keyword>
<evidence type="ECO:0000256" key="4">
    <source>
        <dbReference type="ARBA" id="ARBA00022801"/>
    </source>
</evidence>
<dbReference type="InterPro" id="IPR044147">
    <property type="entry name" value="UdgB-like"/>
</dbReference>
<sequence length="369" mass="40372">MRAPSAAVTARSVADLDELITTCRACPRLVAWREEAARVKRAAFADEPYWGRPVPGFGPADARILIVGLAPAAHGANRTGRMFTGDRSGDVLFAALHAVGLANQPLAVSADDGLELFDTRMSSPVRCAPPANKPTPQERRNCAPFLAREISLMPRLRVAVVLGAFGWQALFAVLDEGGWRVPRPRPAFGHGARVDLAHPDGRTLAVVGCFHVSQRNTFTGRLTPAMLEEVLRSARTIAEDRAREGTRMTVRVKRVYEAEQNGDGARVLVDRLWPRGVSKDRADLSQWCKAIAPSTELRKWYEHDPAKYPGFVDRYRAELAEPEAAEAFRALQALVDEGPVTLLTASKAEDISHAHVLAALLTGRDPLER</sequence>
<dbReference type="Proteomes" id="UP000183053">
    <property type="component" value="Unassembled WGS sequence"/>
</dbReference>
<keyword evidence="12" id="KW-1185">Reference proteome</keyword>
<dbReference type="GO" id="GO:0033958">
    <property type="term" value="F:DNA-deoxyinosine glycosylase activity"/>
    <property type="evidence" value="ECO:0007669"/>
    <property type="project" value="InterPro"/>
</dbReference>
<keyword evidence="5" id="KW-0408">Iron</keyword>
<dbReference type="SUPFAM" id="SSF52141">
    <property type="entry name" value="Uracil-DNA glycosylase-like"/>
    <property type="match status" value="1"/>
</dbReference>
<keyword evidence="4" id="KW-0378">Hydrolase</keyword>
<keyword evidence="1" id="KW-0004">4Fe-4S</keyword>
<dbReference type="InterPro" id="IPR051536">
    <property type="entry name" value="UDG_Type-4/5"/>
</dbReference>
<dbReference type="GO" id="GO:0051539">
    <property type="term" value="F:4 iron, 4 sulfur cluster binding"/>
    <property type="evidence" value="ECO:0007669"/>
    <property type="project" value="UniProtKB-KW"/>
</dbReference>
<evidence type="ECO:0000256" key="9">
    <source>
        <dbReference type="ARBA" id="ARBA00023887"/>
    </source>
</evidence>
<evidence type="ECO:0000259" key="10">
    <source>
        <dbReference type="SMART" id="SM00986"/>
    </source>
</evidence>
<dbReference type="InterPro" id="IPR052552">
    <property type="entry name" value="YeaO-like"/>
</dbReference>
<evidence type="ECO:0000256" key="1">
    <source>
        <dbReference type="ARBA" id="ARBA00022485"/>
    </source>
</evidence>
<keyword evidence="3" id="KW-0227">DNA damage</keyword>
<feature type="domain" description="Uracil-DNA glycosylase-like" evidence="10">
    <location>
        <begin position="55"/>
        <end position="231"/>
    </location>
</feature>
<dbReference type="SMART" id="SM00987">
    <property type="entry name" value="UreE_C"/>
    <property type="match status" value="1"/>
</dbReference>
<dbReference type="CDD" id="cd10031">
    <property type="entry name" value="UDG-F5_TTUDGB_like"/>
    <property type="match status" value="1"/>
</dbReference>
<dbReference type="Gene3D" id="3.40.470.10">
    <property type="entry name" value="Uracil-DNA glycosylase-like domain"/>
    <property type="match status" value="1"/>
</dbReference>
<evidence type="ECO:0000256" key="6">
    <source>
        <dbReference type="ARBA" id="ARBA00023014"/>
    </source>
</evidence>
<dbReference type="GO" id="GO:0046872">
    <property type="term" value="F:metal ion binding"/>
    <property type="evidence" value="ECO:0007669"/>
    <property type="project" value="UniProtKB-KW"/>
</dbReference>
<dbReference type="InterPro" id="IPR005122">
    <property type="entry name" value="Uracil-DNA_glycosylase-like"/>
</dbReference>
<dbReference type="Pfam" id="PF03167">
    <property type="entry name" value="UDG"/>
    <property type="match status" value="1"/>
</dbReference>
<protein>
    <recommendedName>
        <fullName evidence="9">Type-5 uracil-DNA glycosylase</fullName>
    </recommendedName>
</protein>
<dbReference type="SMART" id="SM00986">
    <property type="entry name" value="UDG"/>
    <property type="match status" value="1"/>
</dbReference>
<dbReference type="EMBL" id="FNLF01000002">
    <property type="protein sequence ID" value="SDQ76659.1"/>
    <property type="molecule type" value="Genomic_DNA"/>
</dbReference>
<dbReference type="PANTHER" id="PTHR33693:SF3">
    <property type="entry name" value="TYPE-5 URACIL-DNA GLYCOSYLASE"/>
    <property type="match status" value="1"/>
</dbReference>
<dbReference type="GO" id="GO:0006284">
    <property type="term" value="P:base-excision repair"/>
    <property type="evidence" value="ECO:0007669"/>
    <property type="project" value="InterPro"/>
</dbReference>
<dbReference type="STRING" id="47312.SAMN04489765_1762"/>
<keyword evidence="6" id="KW-0411">Iron-sulfur</keyword>
<dbReference type="InterPro" id="IPR036895">
    <property type="entry name" value="Uracil-DNA_glycosylase-like_sf"/>
</dbReference>
<reference evidence="12" key="1">
    <citation type="submission" date="2016-10" db="EMBL/GenBank/DDBJ databases">
        <authorList>
            <person name="Varghese N."/>
            <person name="Submissions S."/>
        </authorList>
    </citation>
    <scope>NUCLEOTIDE SEQUENCE [LARGE SCALE GENOMIC DNA]</scope>
    <source>
        <strain evidence="12">DSM 44142</strain>
    </source>
</reference>
<gene>
    <name evidence="11" type="ORF">SAMN04489765_1762</name>
</gene>
<dbReference type="Pfam" id="PF22752">
    <property type="entry name" value="DUF488-N3i"/>
    <property type="match status" value="1"/>
</dbReference>
<dbReference type="GO" id="GO:0004844">
    <property type="term" value="F:uracil DNA N-glycosylase activity"/>
    <property type="evidence" value="ECO:0007669"/>
    <property type="project" value="InterPro"/>
</dbReference>
<accession>A0A1H1DK90</accession>
<dbReference type="PANTHER" id="PTHR33693">
    <property type="entry name" value="TYPE-5 URACIL-DNA GLYCOSYLASE"/>
    <property type="match status" value="1"/>
</dbReference>